<proteinExistence type="predicted"/>
<dbReference type="PROSITE" id="PS50404">
    <property type="entry name" value="GST_NTER"/>
    <property type="match status" value="1"/>
</dbReference>
<dbReference type="InterPro" id="IPR004046">
    <property type="entry name" value="GST_C"/>
</dbReference>
<dbReference type="SUPFAM" id="SSF52833">
    <property type="entry name" value="Thioredoxin-like"/>
    <property type="match status" value="1"/>
</dbReference>
<dbReference type="GO" id="GO:0004364">
    <property type="term" value="F:glutathione transferase activity"/>
    <property type="evidence" value="ECO:0007669"/>
    <property type="project" value="UniProtKB-EC"/>
</dbReference>
<dbReference type="InterPro" id="IPR040079">
    <property type="entry name" value="Glutathione_S-Trfase"/>
</dbReference>
<dbReference type="Gene3D" id="3.40.30.10">
    <property type="entry name" value="Glutaredoxin"/>
    <property type="match status" value="1"/>
</dbReference>
<dbReference type="Gene3D" id="1.20.1050.10">
    <property type="match status" value="1"/>
</dbReference>
<comment type="caution">
    <text evidence="3">The sequence shown here is derived from an EMBL/GenBank/DDBJ whole genome shotgun (WGS) entry which is preliminary data.</text>
</comment>
<organism evidence="3 4">
    <name type="scientific">Steroidobacter flavus</name>
    <dbReference type="NCBI Taxonomy" id="1842136"/>
    <lineage>
        <taxon>Bacteria</taxon>
        <taxon>Pseudomonadati</taxon>
        <taxon>Pseudomonadota</taxon>
        <taxon>Gammaproteobacteria</taxon>
        <taxon>Steroidobacterales</taxon>
        <taxon>Steroidobacteraceae</taxon>
        <taxon>Steroidobacter</taxon>
    </lineage>
</organism>
<accession>A0ABV8T122</accession>
<dbReference type="EC" id="2.5.1.18" evidence="3"/>
<dbReference type="InterPro" id="IPR004045">
    <property type="entry name" value="Glutathione_S-Trfase_N"/>
</dbReference>
<dbReference type="CDD" id="cd03188">
    <property type="entry name" value="GST_C_Beta"/>
    <property type="match status" value="1"/>
</dbReference>
<dbReference type="PROSITE" id="PS50405">
    <property type="entry name" value="GST_CTER"/>
    <property type="match status" value="1"/>
</dbReference>
<dbReference type="InterPro" id="IPR036282">
    <property type="entry name" value="Glutathione-S-Trfase_C_sf"/>
</dbReference>
<dbReference type="InterPro" id="IPR036249">
    <property type="entry name" value="Thioredoxin-like_sf"/>
</dbReference>
<reference evidence="4" key="1">
    <citation type="journal article" date="2019" name="Int. J. Syst. Evol. Microbiol.">
        <title>The Global Catalogue of Microorganisms (GCM) 10K type strain sequencing project: providing services to taxonomists for standard genome sequencing and annotation.</title>
        <authorList>
            <consortium name="The Broad Institute Genomics Platform"/>
            <consortium name="The Broad Institute Genome Sequencing Center for Infectious Disease"/>
            <person name="Wu L."/>
            <person name="Ma J."/>
        </authorList>
    </citation>
    <scope>NUCLEOTIDE SEQUENCE [LARGE SCALE GENOMIC DNA]</scope>
    <source>
        <strain evidence="4">CGMCC 1.10759</strain>
    </source>
</reference>
<dbReference type="SFLD" id="SFLDG01150">
    <property type="entry name" value="Main.1:_Beta-like"/>
    <property type="match status" value="1"/>
</dbReference>
<dbReference type="NCBIfam" id="NF007831">
    <property type="entry name" value="PRK10542.1"/>
    <property type="match status" value="1"/>
</dbReference>
<evidence type="ECO:0000259" key="2">
    <source>
        <dbReference type="PROSITE" id="PS50405"/>
    </source>
</evidence>
<keyword evidence="4" id="KW-1185">Reference proteome</keyword>
<dbReference type="CDD" id="cd03057">
    <property type="entry name" value="GST_N_Beta"/>
    <property type="match status" value="1"/>
</dbReference>
<gene>
    <name evidence="3" type="primary">gstA</name>
    <name evidence="3" type="ORF">ACFPN2_28480</name>
</gene>
<dbReference type="Pfam" id="PF00043">
    <property type="entry name" value="GST_C"/>
    <property type="match status" value="1"/>
</dbReference>
<dbReference type="PANTHER" id="PTHR44051:SF8">
    <property type="entry name" value="GLUTATHIONE S-TRANSFERASE GSTA"/>
    <property type="match status" value="1"/>
</dbReference>
<dbReference type="SUPFAM" id="SSF47616">
    <property type="entry name" value="GST C-terminal domain-like"/>
    <property type="match status" value="1"/>
</dbReference>
<evidence type="ECO:0000259" key="1">
    <source>
        <dbReference type="PROSITE" id="PS50404"/>
    </source>
</evidence>
<dbReference type="RefSeq" id="WP_380603035.1">
    <property type="nucleotide sequence ID" value="NZ_JBHSDU010000015.1"/>
</dbReference>
<dbReference type="SFLD" id="SFLDG00358">
    <property type="entry name" value="Main_(cytGST)"/>
    <property type="match status" value="1"/>
</dbReference>
<dbReference type="Pfam" id="PF13409">
    <property type="entry name" value="GST_N_2"/>
    <property type="match status" value="1"/>
</dbReference>
<keyword evidence="3" id="KW-0808">Transferase</keyword>
<sequence length="202" mass="22420">MKLYYLQGACSLASLISLIEVGAKFEPVAVDRKTRKVPDGRDYNAVNPKGYVPALELDDGEILTENTAVLPYIADLKPSANLAPPAGTLARFRLQEWLGYLNSELHKNFSTLFNPSAPEAMKQIAKDNIARRVAFIEDKLGDRPFLTGENFSVADAYLYVILSWREKLGVDISKFPKVTALYERVRARPSVQSARKAEGLDG</sequence>
<evidence type="ECO:0000313" key="4">
    <source>
        <dbReference type="Proteomes" id="UP001595904"/>
    </source>
</evidence>
<dbReference type="EMBL" id="JBHSDU010000015">
    <property type="protein sequence ID" value="MFC4313052.1"/>
    <property type="molecule type" value="Genomic_DNA"/>
</dbReference>
<name>A0ABV8T122_9GAMM</name>
<dbReference type="PANTHER" id="PTHR44051">
    <property type="entry name" value="GLUTATHIONE S-TRANSFERASE-RELATED"/>
    <property type="match status" value="1"/>
</dbReference>
<dbReference type="Proteomes" id="UP001595904">
    <property type="component" value="Unassembled WGS sequence"/>
</dbReference>
<dbReference type="InterPro" id="IPR010987">
    <property type="entry name" value="Glutathione-S-Trfase_C-like"/>
</dbReference>
<protein>
    <submittedName>
        <fullName evidence="3">Glutathione transferase GstA</fullName>
        <ecNumber evidence="3">2.5.1.18</ecNumber>
    </submittedName>
</protein>
<dbReference type="SFLD" id="SFLDS00019">
    <property type="entry name" value="Glutathione_Transferase_(cytos"/>
    <property type="match status" value="1"/>
</dbReference>
<feature type="domain" description="GST N-terminal" evidence="1">
    <location>
        <begin position="1"/>
        <end position="81"/>
    </location>
</feature>
<feature type="domain" description="GST C-terminal" evidence="2">
    <location>
        <begin position="87"/>
        <end position="202"/>
    </location>
</feature>
<evidence type="ECO:0000313" key="3">
    <source>
        <dbReference type="EMBL" id="MFC4313052.1"/>
    </source>
</evidence>